<accession>A0A2P2IIQ7</accession>
<proteinExistence type="predicted"/>
<reference evidence="1" key="1">
    <citation type="submission" date="2018-02" db="EMBL/GenBank/DDBJ databases">
        <title>Rhizophora mucronata_Transcriptome.</title>
        <authorList>
            <person name="Meera S.P."/>
            <person name="Sreeshan A."/>
            <person name="Augustine A."/>
        </authorList>
    </citation>
    <scope>NUCLEOTIDE SEQUENCE</scope>
    <source>
        <tissue evidence="1">Leaf</tissue>
    </source>
</reference>
<evidence type="ECO:0000313" key="1">
    <source>
        <dbReference type="EMBL" id="MBW81071.1"/>
    </source>
</evidence>
<sequence length="49" mass="5730">MPCLLVRVQSNVEWFRETCFFLYLHLPLPLLECMQSLVCASARGRSSRQ</sequence>
<organism evidence="1">
    <name type="scientific">Rhizophora mucronata</name>
    <name type="common">Asiatic mangrove</name>
    <dbReference type="NCBI Taxonomy" id="61149"/>
    <lineage>
        <taxon>Eukaryota</taxon>
        <taxon>Viridiplantae</taxon>
        <taxon>Streptophyta</taxon>
        <taxon>Embryophyta</taxon>
        <taxon>Tracheophyta</taxon>
        <taxon>Spermatophyta</taxon>
        <taxon>Magnoliopsida</taxon>
        <taxon>eudicotyledons</taxon>
        <taxon>Gunneridae</taxon>
        <taxon>Pentapetalae</taxon>
        <taxon>rosids</taxon>
        <taxon>fabids</taxon>
        <taxon>Malpighiales</taxon>
        <taxon>Rhizophoraceae</taxon>
        <taxon>Rhizophora</taxon>
    </lineage>
</organism>
<protein>
    <submittedName>
        <fullName evidence="1">Uncharacterized protein</fullName>
    </submittedName>
</protein>
<name>A0A2P2IIQ7_RHIMU</name>
<dbReference type="EMBL" id="GGEC01000588">
    <property type="protein sequence ID" value="MBW81071.1"/>
    <property type="molecule type" value="Transcribed_RNA"/>
</dbReference>
<dbReference type="AlphaFoldDB" id="A0A2P2IIQ7"/>